<dbReference type="InterPro" id="IPR013216">
    <property type="entry name" value="Methyltransf_11"/>
</dbReference>
<dbReference type="AlphaFoldDB" id="A0A833H3L2"/>
<dbReference type="SUPFAM" id="SSF53335">
    <property type="entry name" value="S-adenosyl-L-methionine-dependent methyltransferases"/>
    <property type="match status" value="1"/>
</dbReference>
<dbReference type="PANTHER" id="PTHR43861">
    <property type="entry name" value="TRANS-ACONITATE 2-METHYLTRANSFERASE-RELATED"/>
    <property type="match status" value="1"/>
</dbReference>
<comment type="caution">
    <text evidence="3">The sequence shown here is derived from an EMBL/GenBank/DDBJ whole genome shotgun (WGS) entry which is preliminary data.</text>
</comment>
<sequence>MSAHFDTAAQTWDENPGRLAMAERHVQVFLSHLTLRSDMTLLDYGAGTGLVSLGLRPHVGSVIGMEPSQGMADRFREKIVRGGLTGVEARVFDPHEALLPGVADHTIDVIVSTMTFHHIEDIESVLREFHRALKPGGQLGVIDLETEDGSFHDDPNADELHHGFSKDQLETAALAAGFDDVTVETAFVHLKQKTGREYPMLLLKGRR</sequence>
<protein>
    <submittedName>
        <fullName evidence="3">Class I SAM-dependent methyltransferase</fullName>
    </submittedName>
</protein>
<reference evidence="3 4" key="1">
    <citation type="submission" date="2019-10" db="EMBL/GenBank/DDBJ databases">
        <title>Extracellular Electron Transfer in a Candidatus Methanoperedens spp. Enrichment Culture.</title>
        <authorList>
            <person name="Berger S."/>
            <person name="Rangel Shaw D."/>
            <person name="Berben T."/>
            <person name="In 'T Zandt M."/>
            <person name="Frank J."/>
            <person name="Reimann J."/>
            <person name="Jetten M.S.M."/>
            <person name="Welte C.U."/>
        </authorList>
    </citation>
    <scope>NUCLEOTIDE SEQUENCE [LARGE SCALE GENOMIC DNA]</scope>
    <source>
        <strain evidence="3">SB12</strain>
    </source>
</reference>
<keyword evidence="3" id="KW-0489">Methyltransferase</keyword>
<dbReference type="CDD" id="cd02440">
    <property type="entry name" value="AdoMet_MTases"/>
    <property type="match status" value="1"/>
</dbReference>
<dbReference type="PANTHER" id="PTHR43861:SF3">
    <property type="entry name" value="PUTATIVE (AFU_ORTHOLOGUE AFUA_2G14390)-RELATED"/>
    <property type="match status" value="1"/>
</dbReference>
<feature type="domain" description="Methyltransferase type 11" evidence="2">
    <location>
        <begin position="42"/>
        <end position="139"/>
    </location>
</feature>
<name>A0A833H3L2_9LEPT</name>
<accession>A0A833H3L2</accession>
<evidence type="ECO:0000313" key="3">
    <source>
        <dbReference type="EMBL" id="KAB2934318.1"/>
    </source>
</evidence>
<proteinExistence type="predicted"/>
<dbReference type="InterPro" id="IPR029063">
    <property type="entry name" value="SAM-dependent_MTases_sf"/>
</dbReference>
<dbReference type="Gene3D" id="3.40.50.150">
    <property type="entry name" value="Vaccinia Virus protein VP39"/>
    <property type="match status" value="1"/>
</dbReference>
<evidence type="ECO:0000313" key="4">
    <source>
        <dbReference type="Proteomes" id="UP000460298"/>
    </source>
</evidence>
<organism evidence="3 4">
    <name type="scientific">Leptonema illini</name>
    <dbReference type="NCBI Taxonomy" id="183"/>
    <lineage>
        <taxon>Bacteria</taxon>
        <taxon>Pseudomonadati</taxon>
        <taxon>Spirochaetota</taxon>
        <taxon>Spirochaetia</taxon>
        <taxon>Leptospirales</taxon>
        <taxon>Leptospiraceae</taxon>
        <taxon>Leptonema</taxon>
    </lineage>
</organism>
<dbReference type="GO" id="GO:0008757">
    <property type="term" value="F:S-adenosylmethionine-dependent methyltransferase activity"/>
    <property type="evidence" value="ECO:0007669"/>
    <property type="project" value="InterPro"/>
</dbReference>
<dbReference type="Proteomes" id="UP000460298">
    <property type="component" value="Unassembled WGS sequence"/>
</dbReference>
<gene>
    <name evidence="3" type="ORF">F9K24_04640</name>
</gene>
<dbReference type="Pfam" id="PF08241">
    <property type="entry name" value="Methyltransf_11"/>
    <property type="match status" value="1"/>
</dbReference>
<evidence type="ECO:0000259" key="2">
    <source>
        <dbReference type="Pfam" id="PF08241"/>
    </source>
</evidence>
<dbReference type="EMBL" id="WBUI01000003">
    <property type="protein sequence ID" value="KAB2934318.1"/>
    <property type="molecule type" value="Genomic_DNA"/>
</dbReference>
<evidence type="ECO:0000256" key="1">
    <source>
        <dbReference type="ARBA" id="ARBA00022679"/>
    </source>
</evidence>
<dbReference type="GO" id="GO:0032259">
    <property type="term" value="P:methylation"/>
    <property type="evidence" value="ECO:0007669"/>
    <property type="project" value="UniProtKB-KW"/>
</dbReference>
<keyword evidence="1 3" id="KW-0808">Transferase</keyword>